<reference evidence="7 8" key="1">
    <citation type="submission" date="2020-08" db="EMBL/GenBank/DDBJ databases">
        <title>Whole genome sequence of Shewanella sp strain PS-2.</title>
        <authorList>
            <person name="Das S.K."/>
        </authorList>
    </citation>
    <scope>NUCLEOTIDE SEQUENCE [LARGE SCALE GENOMIC DNA]</scope>
    <source>
        <strain evidence="7 8">PS-2</strain>
    </source>
</reference>
<evidence type="ECO:0000313" key="8">
    <source>
        <dbReference type="Proteomes" id="UP000829384"/>
    </source>
</evidence>
<accession>A0ABS9QW19</accession>
<dbReference type="InterPro" id="IPR006665">
    <property type="entry name" value="OmpA-like"/>
</dbReference>
<keyword evidence="2 4" id="KW-0472">Membrane</keyword>
<dbReference type="Proteomes" id="UP000829384">
    <property type="component" value="Unassembled WGS sequence"/>
</dbReference>
<keyword evidence="3" id="KW-0998">Cell outer membrane</keyword>
<dbReference type="PROSITE" id="PS51123">
    <property type="entry name" value="OMPA_2"/>
    <property type="match status" value="1"/>
</dbReference>
<dbReference type="CDD" id="cd07185">
    <property type="entry name" value="OmpA_C-like"/>
    <property type="match status" value="1"/>
</dbReference>
<evidence type="ECO:0000259" key="6">
    <source>
        <dbReference type="PROSITE" id="PS51123"/>
    </source>
</evidence>
<name>A0ABS9QW19_9GAMM</name>
<evidence type="ECO:0000313" key="7">
    <source>
        <dbReference type="EMBL" id="MCG9964521.1"/>
    </source>
</evidence>
<comment type="subcellular location">
    <subcellularLocation>
        <location evidence="1">Cell outer membrane</location>
    </subcellularLocation>
</comment>
<evidence type="ECO:0000256" key="4">
    <source>
        <dbReference type="PROSITE-ProRule" id="PRU00473"/>
    </source>
</evidence>
<keyword evidence="5" id="KW-0732">Signal</keyword>
<keyword evidence="8" id="KW-1185">Reference proteome</keyword>
<gene>
    <name evidence="7" type="primary">pdsO</name>
    <name evidence="7" type="ORF">H9J30_11420</name>
</gene>
<evidence type="ECO:0000256" key="5">
    <source>
        <dbReference type="SAM" id="SignalP"/>
    </source>
</evidence>
<proteinExistence type="predicted"/>
<feature type="chain" id="PRO_5045758852" evidence="5">
    <location>
        <begin position="21"/>
        <end position="269"/>
    </location>
</feature>
<evidence type="ECO:0000256" key="2">
    <source>
        <dbReference type="ARBA" id="ARBA00023136"/>
    </source>
</evidence>
<dbReference type="PANTHER" id="PTHR30329">
    <property type="entry name" value="STATOR ELEMENT OF FLAGELLAR MOTOR COMPLEX"/>
    <property type="match status" value="1"/>
</dbReference>
<dbReference type="Gene3D" id="3.30.1330.60">
    <property type="entry name" value="OmpA-like domain"/>
    <property type="match status" value="1"/>
</dbReference>
<protein>
    <submittedName>
        <fullName evidence="7">Sortase-associated OmpA-like protein PdsO</fullName>
    </submittedName>
</protein>
<dbReference type="InterPro" id="IPR036737">
    <property type="entry name" value="OmpA-like_sf"/>
</dbReference>
<dbReference type="NCBIfam" id="TIGR03789">
    <property type="entry name" value="pdsO"/>
    <property type="match status" value="1"/>
</dbReference>
<dbReference type="EMBL" id="JACSDI010000007">
    <property type="protein sequence ID" value="MCG9964521.1"/>
    <property type="molecule type" value="Genomic_DNA"/>
</dbReference>
<feature type="signal peptide" evidence="5">
    <location>
        <begin position="1"/>
        <end position="20"/>
    </location>
</feature>
<feature type="domain" description="OmpA-like" evidence="6">
    <location>
        <begin position="143"/>
        <end position="260"/>
    </location>
</feature>
<comment type="caution">
    <text evidence="7">The sequence shown here is derived from an EMBL/GenBank/DDBJ whole genome shotgun (WGS) entry which is preliminary data.</text>
</comment>
<sequence>MMKKTLISVLIFSVFTASIASVSARVSLQNQPLLTEPQTEWTIEQEEDGGEALIGLGGGALLGALVGGPAGAVIGGITGTLIGQSVADTETVSVTLKNQQQHIAVQRQQVTSLTAKQLASEQRAAEYAATQKHLDALLAEQQQLLSELALGMNVPFRTGSSALEADFLPQLDSVATVMKRSGESNLELKGYADRRGDWRDNQSLSEHRLVEVRDYLIQQGVAPARMTTQSLVAAMSLNEQLDNESDVFDRHVTLTMQPTQGLMASRVTE</sequence>
<evidence type="ECO:0000256" key="3">
    <source>
        <dbReference type="ARBA" id="ARBA00023237"/>
    </source>
</evidence>
<dbReference type="Pfam" id="PF00691">
    <property type="entry name" value="OmpA"/>
    <property type="match status" value="1"/>
</dbReference>
<dbReference type="InterPro" id="IPR006664">
    <property type="entry name" value="OMP_bac"/>
</dbReference>
<dbReference type="SUPFAM" id="SSF103088">
    <property type="entry name" value="OmpA-like"/>
    <property type="match status" value="1"/>
</dbReference>
<dbReference type="PRINTS" id="PR01021">
    <property type="entry name" value="OMPADOMAIN"/>
</dbReference>
<dbReference type="InterPro" id="IPR022511">
    <property type="entry name" value="PdsO"/>
</dbReference>
<organism evidence="7 8">
    <name type="scientific">Shewanella cutis</name>
    <dbReference type="NCBI Taxonomy" id="2766780"/>
    <lineage>
        <taxon>Bacteria</taxon>
        <taxon>Pseudomonadati</taxon>
        <taxon>Pseudomonadota</taxon>
        <taxon>Gammaproteobacteria</taxon>
        <taxon>Alteromonadales</taxon>
        <taxon>Shewanellaceae</taxon>
        <taxon>Shewanella</taxon>
    </lineage>
</organism>
<dbReference type="RefSeq" id="WP_240131143.1">
    <property type="nucleotide sequence ID" value="NZ_JACSDI010000007.1"/>
</dbReference>
<dbReference type="PANTHER" id="PTHR30329:SF21">
    <property type="entry name" value="LIPOPROTEIN YIAD-RELATED"/>
    <property type="match status" value="1"/>
</dbReference>
<dbReference type="InterPro" id="IPR050330">
    <property type="entry name" value="Bact_OuterMem_StrucFunc"/>
</dbReference>
<evidence type="ECO:0000256" key="1">
    <source>
        <dbReference type="ARBA" id="ARBA00004442"/>
    </source>
</evidence>